<feature type="signal peptide" evidence="1">
    <location>
        <begin position="1"/>
        <end position="19"/>
    </location>
</feature>
<name>A0ABT1B6G5_9ENTR</name>
<reference evidence="2" key="1">
    <citation type="submission" date="2021-11" db="EMBL/GenBank/DDBJ databases">
        <title>Citrobacter meridianamericanus sp. nov. isolated from soil.</title>
        <authorList>
            <person name="Furlan J.P.R."/>
            <person name="Stehling E.G."/>
        </authorList>
    </citation>
    <scope>NUCLEOTIDE SEQUENCE</scope>
    <source>
        <strain evidence="2">BR102</strain>
    </source>
</reference>
<protein>
    <submittedName>
        <fullName evidence="2">DUF5339 domain-containing protein</fullName>
    </submittedName>
</protein>
<keyword evidence="3" id="KW-1185">Reference proteome</keyword>
<proteinExistence type="predicted"/>
<gene>
    <name evidence="2" type="ORF">LOD26_08915</name>
</gene>
<feature type="chain" id="PRO_5045995527" evidence="1">
    <location>
        <begin position="20"/>
        <end position="92"/>
    </location>
</feature>
<evidence type="ECO:0000313" key="3">
    <source>
        <dbReference type="Proteomes" id="UP001139290"/>
    </source>
</evidence>
<sequence length="92" mass="10402">MKKIIILSLSLLFVNSALAATSESCESYKKQMDSYLIKMKEMGTQQTQIDMLSQQFEQSFTQIKNLPAESQEMTCKQGLDALKQTMEAANIK</sequence>
<dbReference type="Pfam" id="PF17274">
    <property type="entry name" value="DUF5339"/>
    <property type="match status" value="1"/>
</dbReference>
<evidence type="ECO:0000313" key="2">
    <source>
        <dbReference type="EMBL" id="MCO5781448.1"/>
    </source>
</evidence>
<accession>A0ABT1B6G5</accession>
<comment type="caution">
    <text evidence="2">The sequence shown here is derived from an EMBL/GenBank/DDBJ whole genome shotgun (WGS) entry which is preliminary data.</text>
</comment>
<keyword evidence="1" id="KW-0732">Signal</keyword>
<dbReference type="Proteomes" id="UP001139290">
    <property type="component" value="Unassembled WGS sequence"/>
</dbReference>
<dbReference type="RefSeq" id="WP_151218808.1">
    <property type="nucleotide sequence ID" value="NZ_CP101036.1"/>
</dbReference>
<organism evidence="2 3">
    <name type="scientific">Citrobacter meridianamericanus</name>
    <dbReference type="NCBI Taxonomy" id="2894201"/>
    <lineage>
        <taxon>Bacteria</taxon>
        <taxon>Pseudomonadati</taxon>
        <taxon>Pseudomonadota</taxon>
        <taxon>Gammaproteobacteria</taxon>
        <taxon>Enterobacterales</taxon>
        <taxon>Enterobacteriaceae</taxon>
        <taxon>Citrobacter</taxon>
    </lineage>
</organism>
<dbReference type="EMBL" id="JAJJVQ010000002">
    <property type="protein sequence ID" value="MCO5781448.1"/>
    <property type="molecule type" value="Genomic_DNA"/>
</dbReference>
<evidence type="ECO:0000256" key="1">
    <source>
        <dbReference type="SAM" id="SignalP"/>
    </source>
</evidence>
<dbReference type="InterPro" id="IPR020493">
    <property type="entry name" value="Uncharacterised_HI0310"/>
</dbReference>